<dbReference type="AlphaFoldDB" id="A0A1Y2A2R2"/>
<accession>A0A1Y2A2R2</accession>
<organism evidence="1 2">
    <name type="scientific">Clohesyomyces aquaticus</name>
    <dbReference type="NCBI Taxonomy" id="1231657"/>
    <lineage>
        <taxon>Eukaryota</taxon>
        <taxon>Fungi</taxon>
        <taxon>Dikarya</taxon>
        <taxon>Ascomycota</taxon>
        <taxon>Pezizomycotina</taxon>
        <taxon>Dothideomycetes</taxon>
        <taxon>Pleosporomycetidae</taxon>
        <taxon>Pleosporales</taxon>
        <taxon>Lindgomycetaceae</taxon>
        <taxon>Clohesyomyces</taxon>
    </lineage>
</organism>
<proteinExistence type="predicted"/>
<evidence type="ECO:0000313" key="2">
    <source>
        <dbReference type="Proteomes" id="UP000193144"/>
    </source>
</evidence>
<comment type="caution">
    <text evidence="1">The sequence shown here is derived from an EMBL/GenBank/DDBJ whole genome shotgun (WGS) entry which is preliminary data.</text>
</comment>
<dbReference type="EMBL" id="MCFA01000016">
    <property type="protein sequence ID" value="ORY16744.1"/>
    <property type="molecule type" value="Genomic_DNA"/>
</dbReference>
<name>A0A1Y2A2R2_9PLEO</name>
<keyword evidence="2" id="KW-1185">Reference proteome</keyword>
<protein>
    <submittedName>
        <fullName evidence="1">Uncharacterized protein</fullName>
    </submittedName>
</protein>
<dbReference type="Proteomes" id="UP000193144">
    <property type="component" value="Unassembled WGS sequence"/>
</dbReference>
<reference evidence="1 2" key="1">
    <citation type="submission" date="2016-07" db="EMBL/GenBank/DDBJ databases">
        <title>Pervasive Adenine N6-methylation of Active Genes in Fungi.</title>
        <authorList>
            <consortium name="DOE Joint Genome Institute"/>
            <person name="Mondo S.J."/>
            <person name="Dannebaum R.O."/>
            <person name="Kuo R.C."/>
            <person name="Labutti K."/>
            <person name="Haridas S."/>
            <person name="Kuo A."/>
            <person name="Salamov A."/>
            <person name="Ahrendt S.R."/>
            <person name="Lipzen A."/>
            <person name="Sullivan W."/>
            <person name="Andreopoulos W.B."/>
            <person name="Clum A."/>
            <person name="Lindquist E."/>
            <person name="Daum C."/>
            <person name="Ramamoorthy G.K."/>
            <person name="Gryganskyi A."/>
            <person name="Culley D."/>
            <person name="Magnuson J.K."/>
            <person name="James T.Y."/>
            <person name="O'Malley M.A."/>
            <person name="Stajich J.E."/>
            <person name="Spatafora J.W."/>
            <person name="Visel A."/>
            <person name="Grigoriev I.V."/>
        </authorList>
    </citation>
    <scope>NUCLEOTIDE SEQUENCE [LARGE SCALE GENOMIC DNA]</scope>
    <source>
        <strain evidence="1 2">CBS 115471</strain>
    </source>
</reference>
<evidence type="ECO:0000313" key="1">
    <source>
        <dbReference type="EMBL" id="ORY16744.1"/>
    </source>
</evidence>
<gene>
    <name evidence="1" type="ORF">BCR34DRAFT_85995</name>
</gene>
<sequence length="60" mass="6893">MSSLLILDAFLGAVSRSHHSRVLDVWRRRRSAKPLEHAAGMQHMARAKVVEVELIAERRF</sequence>